<evidence type="ECO:0000313" key="2">
    <source>
        <dbReference type="Proteomes" id="UP000002296"/>
    </source>
</evidence>
<proteinExistence type="predicted"/>
<comment type="caution">
    <text evidence="1">The sequence shown here is derived from an EMBL/GenBank/DDBJ whole genome shotgun (WGS) entry which is preliminary data.</text>
</comment>
<dbReference type="Pfam" id="PF11442">
    <property type="entry name" value="DUF2826"/>
    <property type="match status" value="1"/>
</dbReference>
<protein>
    <submittedName>
        <fullName evidence="1">Uncharacterized protein</fullName>
    </submittedName>
</protein>
<dbReference type="KEGG" id="tcr:506409.10"/>
<dbReference type="GeneID" id="3550423"/>
<accession>Q4DV34</accession>
<dbReference type="Proteomes" id="UP000002296">
    <property type="component" value="Unassembled WGS sequence"/>
</dbReference>
<name>Q4DV34_TRYCC</name>
<organism evidence="1 2">
    <name type="scientific">Trypanosoma cruzi (strain CL Brener)</name>
    <dbReference type="NCBI Taxonomy" id="353153"/>
    <lineage>
        <taxon>Eukaryota</taxon>
        <taxon>Discoba</taxon>
        <taxon>Euglenozoa</taxon>
        <taxon>Kinetoplastea</taxon>
        <taxon>Metakinetoplastina</taxon>
        <taxon>Trypanosomatida</taxon>
        <taxon>Trypanosomatidae</taxon>
        <taxon>Trypanosoma</taxon>
        <taxon>Schizotrypanum</taxon>
    </lineage>
</organism>
<sequence>MSVLILGRRGRNDFAAARVCVATPAEGGHNREGCRRCVCVCRCHATTSQQTCCDSVTLTSLWSSRAAQARPASMHLVDGVRHLLRRCREQDVLTQPRRAWSVTMAQPAVAGGIFTSRRQQRERERELLLLLLLASLLPFVASHADYCLSADHGWCASTSDVVCRHFTAPVKRTSRRMLWLWIWCRACSRHYFARLLFTALRRIDASPPESFTAAPCAVLPAQDSLVVWRLADSQTPLRWDMQGCGLPLTVLGTAVWMRRPHERMYCGTIKCVKYAESQRLQ</sequence>
<reference evidence="1 2" key="1">
    <citation type="journal article" date="2005" name="Science">
        <title>The genome sequence of Trypanosoma cruzi, etiologic agent of Chagas disease.</title>
        <authorList>
            <person name="El-Sayed N.M."/>
            <person name="Myler P.J."/>
            <person name="Bartholomeu D.C."/>
            <person name="Nilsson D."/>
            <person name="Aggarwal G."/>
            <person name="Tran A.N."/>
            <person name="Ghedin E."/>
            <person name="Worthey E.A."/>
            <person name="Delcher A.L."/>
            <person name="Blandin G."/>
            <person name="Westenberger S.J."/>
            <person name="Caler E."/>
            <person name="Cerqueira G.C."/>
            <person name="Branche C."/>
            <person name="Haas B."/>
            <person name="Anupama A."/>
            <person name="Arner E."/>
            <person name="Aslund L."/>
            <person name="Attipoe P."/>
            <person name="Bontempi E."/>
            <person name="Bringaud F."/>
            <person name="Burton P."/>
            <person name="Cadag E."/>
            <person name="Campbell D.A."/>
            <person name="Carrington M."/>
            <person name="Crabtree J."/>
            <person name="Darban H."/>
            <person name="da Silveira J.F."/>
            <person name="de Jong P."/>
            <person name="Edwards K."/>
            <person name="Englund P.T."/>
            <person name="Fazelina G."/>
            <person name="Feldblyum T."/>
            <person name="Ferella M."/>
            <person name="Frasch A.C."/>
            <person name="Gull K."/>
            <person name="Horn D."/>
            <person name="Hou L."/>
            <person name="Huang Y."/>
            <person name="Kindlund E."/>
            <person name="Klingbeil M."/>
            <person name="Kluge S."/>
            <person name="Koo H."/>
            <person name="Lacerda D."/>
            <person name="Levin M.J."/>
            <person name="Lorenzi H."/>
            <person name="Louie T."/>
            <person name="Machado C.R."/>
            <person name="McCulloch R."/>
            <person name="McKenna A."/>
            <person name="Mizuno Y."/>
            <person name="Mottram J.C."/>
            <person name="Nelson S."/>
            <person name="Ochaya S."/>
            <person name="Osoegawa K."/>
            <person name="Pai G."/>
            <person name="Parsons M."/>
            <person name="Pentony M."/>
            <person name="Pettersson U."/>
            <person name="Pop M."/>
            <person name="Ramirez J.L."/>
            <person name="Rinta J."/>
            <person name="Robertson L."/>
            <person name="Salzberg S.L."/>
            <person name="Sanchez D.O."/>
            <person name="Seyler A."/>
            <person name="Sharma R."/>
            <person name="Shetty J."/>
            <person name="Simpson A.J."/>
            <person name="Sisk E."/>
            <person name="Tammi M.T."/>
            <person name="Tarleton R."/>
            <person name="Teixeira S."/>
            <person name="Van Aken S."/>
            <person name="Vogt C."/>
            <person name="Ward P.N."/>
            <person name="Wickstead B."/>
            <person name="Wortman J."/>
            <person name="White O."/>
            <person name="Fraser C.M."/>
            <person name="Stuart K.D."/>
            <person name="Andersson B."/>
        </authorList>
    </citation>
    <scope>NUCLEOTIDE SEQUENCE [LARGE SCALE GENOMIC DNA]</scope>
    <source>
        <strain evidence="1 2">CL Brener</strain>
    </source>
</reference>
<dbReference type="EMBL" id="AAHK01000155">
    <property type="protein sequence ID" value="EAN96372.1"/>
    <property type="molecule type" value="Genomic_DNA"/>
</dbReference>
<dbReference type="PaxDb" id="353153-Q4DV34"/>
<keyword evidence="2" id="KW-1185">Reference proteome</keyword>
<dbReference type="RefSeq" id="XP_818223.1">
    <property type="nucleotide sequence ID" value="XM_813130.1"/>
</dbReference>
<evidence type="ECO:0000313" key="1">
    <source>
        <dbReference type="EMBL" id="EAN96372.1"/>
    </source>
</evidence>
<gene>
    <name evidence="1" type="ORF">Tc00.1047053506409.10</name>
</gene>
<dbReference type="InterPro" id="IPR021547">
    <property type="entry name" value="DUF2826"/>
</dbReference>
<dbReference type="AlphaFoldDB" id="Q4DV34"/>
<dbReference type="InParanoid" id="Q4DV34"/>